<accession>A0ACA9PXW2</accession>
<dbReference type="Proteomes" id="UP000789860">
    <property type="component" value="Unassembled WGS sequence"/>
</dbReference>
<comment type="caution">
    <text evidence="1">The sequence shown here is derived from an EMBL/GenBank/DDBJ whole genome shotgun (WGS) entry which is preliminary data.</text>
</comment>
<feature type="non-terminal residue" evidence="1">
    <location>
        <position position="109"/>
    </location>
</feature>
<gene>
    <name evidence="1" type="ORF">SCALOS_LOCUS11258</name>
</gene>
<keyword evidence="2" id="KW-1185">Reference proteome</keyword>
<proteinExistence type="predicted"/>
<sequence>NIESICHKCVNYDNHNQIINEYKTGNISTCYYPETKNVFDGLFNIIWDEYLVKYNLMKSPIYINGINNYENDQKNILDYCEGGKYEKIINDNEILKQNNLELHTLRKNI</sequence>
<evidence type="ECO:0000313" key="1">
    <source>
        <dbReference type="EMBL" id="CAG8721054.1"/>
    </source>
</evidence>
<protein>
    <submittedName>
        <fullName evidence="1">4000_t:CDS:1</fullName>
    </submittedName>
</protein>
<feature type="non-terminal residue" evidence="1">
    <location>
        <position position="1"/>
    </location>
</feature>
<evidence type="ECO:0000313" key="2">
    <source>
        <dbReference type="Proteomes" id="UP000789860"/>
    </source>
</evidence>
<dbReference type="EMBL" id="CAJVPM010047550">
    <property type="protein sequence ID" value="CAG8721054.1"/>
    <property type="molecule type" value="Genomic_DNA"/>
</dbReference>
<organism evidence="1 2">
    <name type="scientific">Scutellospora calospora</name>
    <dbReference type="NCBI Taxonomy" id="85575"/>
    <lineage>
        <taxon>Eukaryota</taxon>
        <taxon>Fungi</taxon>
        <taxon>Fungi incertae sedis</taxon>
        <taxon>Mucoromycota</taxon>
        <taxon>Glomeromycotina</taxon>
        <taxon>Glomeromycetes</taxon>
        <taxon>Diversisporales</taxon>
        <taxon>Gigasporaceae</taxon>
        <taxon>Scutellospora</taxon>
    </lineage>
</organism>
<reference evidence="1" key="1">
    <citation type="submission" date="2021-06" db="EMBL/GenBank/DDBJ databases">
        <authorList>
            <person name="Kallberg Y."/>
            <person name="Tangrot J."/>
            <person name="Rosling A."/>
        </authorList>
    </citation>
    <scope>NUCLEOTIDE SEQUENCE</scope>
    <source>
        <strain evidence="1">AU212A</strain>
    </source>
</reference>
<name>A0ACA9PXW2_9GLOM</name>